<name>A0A0W0R3D7_9GAMM</name>
<reference evidence="3 5" key="2">
    <citation type="submission" date="2018-12" db="EMBL/GenBank/DDBJ databases">
        <authorList>
            <consortium name="Pathogen Informatics"/>
        </authorList>
    </citation>
    <scope>NUCLEOTIDE SEQUENCE [LARGE SCALE GENOMIC DNA]</scope>
    <source>
        <strain evidence="3 5">NCTC12735</strain>
        <plasmid evidence="5">11</plasmid>
    </source>
</reference>
<sequence length="83" mass="9239">MKLRMLLLIVSLGFGVSLTANADSSSEKETTATFKTQDGKTIRCMIHPNDKVNFYQIKQGENVKLLILPDELELGADMKGSMY</sequence>
<organism evidence="2 4">
    <name type="scientific">Legionella adelaidensis</name>
    <dbReference type="NCBI Taxonomy" id="45056"/>
    <lineage>
        <taxon>Bacteria</taxon>
        <taxon>Pseudomonadati</taxon>
        <taxon>Pseudomonadota</taxon>
        <taxon>Gammaproteobacteria</taxon>
        <taxon>Legionellales</taxon>
        <taxon>Legionellaceae</taxon>
        <taxon>Legionella</taxon>
    </lineage>
</organism>
<feature type="signal peptide" evidence="1">
    <location>
        <begin position="1"/>
        <end position="22"/>
    </location>
</feature>
<gene>
    <name evidence="2" type="ORF">Lade_0248</name>
    <name evidence="3" type="ORF">NCTC12735_00838</name>
</gene>
<evidence type="ECO:0000313" key="4">
    <source>
        <dbReference type="Proteomes" id="UP000054859"/>
    </source>
</evidence>
<dbReference type="KEGG" id="ladl:NCTC12735_00838"/>
<evidence type="ECO:0000313" key="3">
    <source>
        <dbReference type="EMBL" id="VEH85213.1"/>
    </source>
</evidence>
<accession>A0A0W0R3D7</accession>
<proteinExistence type="predicted"/>
<dbReference type="EMBL" id="LR134420">
    <property type="protein sequence ID" value="VEH85213.1"/>
    <property type="molecule type" value="Genomic_DNA"/>
</dbReference>
<dbReference type="EMBL" id="LNKA01000001">
    <property type="protein sequence ID" value="KTC65590.1"/>
    <property type="molecule type" value="Genomic_DNA"/>
</dbReference>
<keyword evidence="1" id="KW-0732">Signal</keyword>
<dbReference type="AlphaFoldDB" id="A0A0W0R3D7"/>
<dbReference type="RefSeq" id="WP_058461340.1">
    <property type="nucleotide sequence ID" value="NZ_CAAAHS010000008.1"/>
</dbReference>
<dbReference type="Proteomes" id="UP000054859">
    <property type="component" value="Unassembled WGS sequence"/>
</dbReference>
<protein>
    <submittedName>
        <fullName evidence="2">Uncharacterized protein</fullName>
    </submittedName>
</protein>
<feature type="chain" id="PRO_5036299177" evidence="1">
    <location>
        <begin position="23"/>
        <end position="83"/>
    </location>
</feature>
<geneLocation type="plasmid" evidence="3 5">
    <name>11</name>
</geneLocation>
<evidence type="ECO:0000313" key="2">
    <source>
        <dbReference type="EMBL" id="KTC65590.1"/>
    </source>
</evidence>
<evidence type="ECO:0000313" key="5">
    <source>
        <dbReference type="Proteomes" id="UP000281170"/>
    </source>
</evidence>
<dbReference type="PATRIC" id="fig|45056.6.peg.254"/>
<dbReference type="OrthoDB" id="5653383at2"/>
<keyword evidence="4" id="KW-1185">Reference proteome</keyword>
<evidence type="ECO:0000256" key="1">
    <source>
        <dbReference type="SAM" id="SignalP"/>
    </source>
</evidence>
<dbReference type="Proteomes" id="UP000281170">
    <property type="component" value="Plasmid 11"/>
</dbReference>
<reference evidence="2 4" key="1">
    <citation type="submission" date="2015-11" db="EMBL/GenBank/DDBJ databases">
        <title>Identification of large and diverse effector repertoires of 38 Legionella species.</title>
        <authorList>
            <person name="Burstein D."/>
            <person name="Amaro F."/>
            <person name="Zusman T."/>
            <person name="Lifshitz Z."/>
            <person name="Cohen O."/>
            <person name="Gilbert J.A."/>
            <person name="Pupko T."/>
            <person name="Shuman H.A."/>
            <person name="Segal G."/>
        </authorList>
    </citation>
    <scope>NUCLEOTIDE SEQUENCE [LARGE SCALE GENOMIC DNA]</scope>
    <source>
        <strain evidence="2 4">1762-AUS-E</strain>
    </source>
</reference>
<keyword evidence="3" id="KW-0614">Plasmid</keyword>